<feature type="region of interest" description="Disordered" evidence="2">
    <location>
        <begin position="57"/>
        <end position="131"/>
    </location>
</feature>
<dbReference type="Pfam" id="PF17820">
    <property type="entry name" value="PDZ_6"/>
    <property type="match status" value="1"/>
</dbReference>
<dbReference type="PANTHER" id="PTHR12651">
    <property type="entry name" value="26S PROTEASOME NON-ATPASE REGULATORY SUBUNIT 9"/>
    <property type="match status" value="1"/>
</dbReference>
<dbReference type="InterPro" id="IPR035269">
    <property type="entry name" value="PSMD9"/>
</dbReference>
<dbReference type="InterPro" id="IPR001478">
    <property type="entry name" value="PDZ"/>
</dbReference>
<proteinExistence type="inferred from homology"/>
<comment type="similarity">
    <text evidence="1">Belongs to the proteasome subunit p27 family.</text>
</comment>
<feature type="compositionally biased region" description="Polar residues" evidence="2">
    <location>
        <begin position="87"/>
        <end position="106"/>
    </location>
</feature>
<reference evidence="4" key="1">
    <citation type="submission" date="2023-07" db="EMBL/GenBank/DDBJ databases">
        <authorList>
            <consortium name="AG Swart"/>
            <person name="Singh M."/>
            <person name="Singh A."/>
            <person name="Seah K."/>
            <person name="Emmerich C."/>
        </authorList>
    </citation>
    <scope>NUCLEOTIDE SEQUENCE</scope>
    <source>
        <strain evidence="4">DP1</strain>
    </source>
</reference>
<dbReference type="EMBL" id="CAMPGE010011199">
    <property type="protein sequence ID" value="CAI2370038.1"/>
    <property type="molecule type" value="Genomic_DNA"/>
</dbReference>
<dbReference type="SMART" id="SM00228">
    <property type="entry name" value="PDZ"/>
    <property type="match status" value="2"/>
</dbReference>
<dbReference type="PANTHER" id="PTHR12651:SF1">
    <property type="entry name" value="26S PROTEASOME NON-ATPASE REGULATORY SUBUNIT 9"/>
    <property type="match status" value="1"/>
</dbReference>
<dbReference type="InterPro" id="IPR041489">
    <property type="entry name" value="PDZ_6"/>
</dbReference>
<evidence type="ECO:0000259" key="3">
    <source>
        <dbReference type="PROSITE" id="PS50106"/>
    </source>
</evidence>
<evidence type="ECO:0000256" key="2">
    <source>
        <dbReference type="SAM" id="MobiDB-lite"/>
    </source>
</evidence>
<name>A0AAD1UMG9_EUPCR</name>
<dbReference type="GO" id="GO:0070682">
    <property type="term" value="P:proteasome regulatory particle assembly"/>
    <property type="evidence" value="ECO:0007669"/>
    <property type="project" value="InterPro"/>
</dbReference>
<dbReference type="PROSITE" id="PS50106">
    <property type="entry name" value="PDZ"/>
    <property type="match status" value="1"/>
</dbReference>
<dbReference type="AlphaFoldDB" id="A0AAD1UMG9"/>
<evidence type="ECO:0000313" key="5">
    <source>
        <dbReference type="Proteomes" id="UP001295684"/>
    </source>
</evidence>
<accession>A0AAD1UMG9</accession>
<dbReference type="Proteomes" id="UP001295684">
    <property type="component" value="Unassembled WGS sequence"/>
</dbReference>
<organism evidence="4 5">
    <name type="scientific">Euplotes crassus</name>
    <dbReference type="NCBI Taxonomy" id="5936"/>
    <lineage>
        <taxon>Eukaryota</taxon>
        <taxon>Sar</taxon>
        <taxon>Alveolata</taxon>
        <taxon>Ciliophora</taxon>
        <taxon>Intramacronucleata</taxon>
        <taxon>Spirotrichea</taxon>
        <taxon>Hypotrichia</taxon>
        <taxon>Euplotida</taxon>
        <taxon>Euplotidae</taxon>
        <taxon>Moneuplotes</taxon>
    </lineage>
</organism>
<comment type="caution">
    <text evidence="4">The sequence shown here is derived from an EMBL/GenBank/DDBJ whole genome shotgun (WGS) entry which is preliminary data.</text>
</comment>
<keyword evidence="5" id="KW-1185">Reference proteome</keyword>
<gene>
    <name evidence="4" type="ORF">ECRASSUSDP1_LOCUS11346</name>
</gene>
<dbReference type="Gene3D" id="2.30.42.10">
    <property type="match status" value="2"/>
</dbReference>
<feature type="compositionally biased region" description="Polar residues" evidence="2">
    <location>
        <begin position="120"/>
        <end position="131"/>
    </location>
</feature>
<dbReference type="SUPFAM" id="SSF50156">
    <property type="entry name" value="PDZ domain-like"/>
    <property type="match status" value="2"/>
</dbReference>
<dbReference type="GO" id="GO:0005737">
    <property type="term" value="C:cytoplasm"/>
    <property type="evidence" value="ECO:0007669"/>
    <property type="project" value="TreeGrafter"/>
</dbReference>
<dbReference type="GO" id="GO:0005634">
    <property type="term" value="C:nucleus"/>
    <property type="evidence" value="ECO:0007669"/>
    <property type="project" value="TreeGrafter"/>
</dbReference>
<evidence type="ECO:0000313" key="4">
    <source>
        <dbReference type="EMBL" id="CAI2370038.1"/>
    </source>
</evidence>
<dbReference type="InterPro" id="IPR036034">
    <property type="entry name" value="PDZ_sf"/>
</dbReference>
<feature type="domain" description="PDZ" evidence="3">
    <location>
        <begin position="202"/>
        <end position="260"/>
    </location>
</feature>
<evidence type="ECO:0000256" key="1">
    <source>
        <dbReference type="ARBA" id="ARBA00005256"/>
    </source>
</evidence>
<protein>
    <recommendedName>
        <fullName evidence="3">PDZ domain-containing protein</fullName>
    </recommendedName>
</protein>
<sequence>MIEGERKTYLQRPEKSYLMKNETKYFQRKYQNNLLRNIPFYHKVEAKCFQREERKFFPSSNRNRSQERDSWKVNINRSSTKRGRSVEPSSNHYTPQPSNPYKTSEGLNRKGTFKKKDTKSYQQEISGLSQSEQDAHYTYDRYLDDHSKFDDDGYNVRKSDVIEENKEDYYDEDEDDYYDEQDRSEIDDYKLSQYYECEPLFFIATVAPDSVADREGILPGDQILVVNGISTDEPNGAQKAAQELRKMLNNTTELVIKRGYLLETKKLFATKNDPSGLGVAGFEQYEKWLKNVSPIAKIKKVSGGSPAEEADLQSGDEIVWCNGLTKTQTSSRGSRGYEGESQAFKDIKTMIVKHANNALLPLYVKRNGHLFHAIVKPRTWDGEGLTGMTIIE</sequence>